<evidence type="ECO:0000313" key="2">
    <source>
        <dbReference type="EMBL" id="JAD33979.1"/>
    </source>
</evidence>
<dbReference type="EMBL" id="GBRH01263916">
    <property type="protein sequence ID" value="JAD33979.1"/>
    <property type="molecule type" value="Transcribed_RNA"/>
</dbReference>
<organism evidence="2">
    <name type="scientific">Arundo donax</name>
    <name type="common">Giant reed</name>
    <name type="synonym">Donax arundinaceus</name>
    <dbReference type="NCBI Taxonomy" id="35708"/>
    <lineage>
        <taxon>Eukaryota</taxon>
        <taxon>Viridiplantae</taxon>
        <taxon>Streptophyta</taxon>
        <taxon>Embryophyta</taxon>
        <taxon>Tracheophyta</taxon>
        <taxon>Spermatophyta</taxon>
        <taxon>Magnoliopsida</taxon>
        <taxon>Liliopsida</taxon>
        <taxon>Poales</taxon>
        <taxon>Poaceae</taxon>
        <taxon>PACMAD clade</taxon>
        <taxon>Arundinoideae</taxon>
        <taxon>Arundineae</taxon>
        <taxon>Arundo</taxon>
    </lineage>
</organism>
<reference evidence="2" key="1">
    <citation type="submission" date="2014-09" db="EMBL/GenBank/DDBJ databases">
        <authorList>
            <person name="Magalhaes I.L.F."/>
            <person name="Oliveira U."/>
            <person name="Santos F.R."/>
            <person name="Vidigal T.H.D.A."/>
            <person name="Brescovit A.D."/>
            <person name="Santos A.J."/>
        </authorList>
    </citation>
    <scope>NUCLEOTIDE SEQUENCE</scope>
    <source>
        <tissue evidence="2">Shoot tissue taken approximately 20 cm above the soil surface</tissue>
    </source>
</reference>
<feature type="region of interest" description="Disordered" evidence="1">
    <location>
        <begin position="1"/>
        <end position="31"/>
    </location>
</feature>
<dbReference type="AlphaFoldDB" id="A0A0A8Z3L4"/>
<sequence>MMMGWRTASTRTPSNDIADPMGMGFGGRQQG</sequence>
<protein>
    <submittedName>
        <fullName evidence="2">Uncharacterized protein</fullName>
    </submittedName>
</protein>
<name>A0A0A8Z3L4_ARUDO</name>
<evidence type="ECO:0000256" key="1">
    <source>
        <dbReference type="SAM" id="MobiDB-lite"/>
    </source>
</evidence>
<proteinExistence type="predicted"/>
<reference evidence="2" key="2">
    <citation type="journal article" date="2015" name="Data Brief">
        <title>Shoot transcriptome of the giant reed, Arundo donax.</title>
        <authorList>
            <person name="Barrero R.A."/>
            <person name="Guerrero F.D."/>
            <person name="Moolhuijzen P."/>
            <person name="Goolsby J.A."/>
            <person name="Tidwell J."/>
            <person name="Bellgard S.E."/>
            <person name="Bellgard M.I."/>
        </authorList>
    </citation>
    <scope>NUCLEOTIDE SEQUENCE</scope>
    <source>
        <tissue evidence="2">Shoot tissue taken approximately 20 cm above the soil surface</tissue>
    </source>
</reference>
<accession>A0A0A8Z3L4</accession>